<evidence type="ECO:0000313" key="3">
    <source>
        <dbReference type="Proteomes" id="UP000490922"/>
    </source>
</evidence>
<comment type="caution">
    <text evidence="2">The sequence shown here is derived from an EMBL/GenBank/DDBJ whole genome shotgun (WGS) entry which is preliminary data.</text>
</comment>
<evidence type="ECO:0000256" key="1">
    <source>
        <dbReference type="SAM" id="Phobius"/>
    </source>
</evidence>
<keyword evidence="1" id="KW-0812">Transmembrane</keyword>
<dbReference type="AlphaFoldDB" id="A0A7J5AK99"/>
<feature type="transmembrane region" description="Helical" evidence="1">
    <location>
        <begin position="6"/>
        <end position="26"/>
    </location>
</feature>
<protein>
    <submittedName>
        <fullName evidence="2">Uncharacterized protein</fullName>
    </submittedName>
</protein>
<accession>A0A7J5AK99</accession>
<dbReference type="EMBL" id="WAEM01000001">
    <property type="protein sequence ID" value="KAB1157975.1"/>
    <property type="molecule type" value="Genomic_DNA"/>
</dbReference>
<proteinExistence type="predicted"/>
<evidence type="ECO:0000313" key="2">
    <source>
        <dbReference type="EMBL" id="KAB1157975.1"/>
    </source>
</evidence>
<sequence>MEKLIYTNLLLSILSVLPYFLYSIFIEAKISNLINKVQFNLNSDSRKQLITAQIIDNQIKLYKNPIQLHFCPTLQFTSKSTFVE</sequence>
<keyword evidence="1" id="KW-0472">Membrane</keyword>
<dbReference type="Proteomes" id="UP000490922">
    <property type="component" value="Unassembled WGS sequence"/>
</dbReference>
<name>A0A7J5AK99_9FLAO</name>
<gene>
    <name evidence="2" type="ORF">F6464_02510</name>
</gene>
<keyword evidence="3" id="KW-1185">Reference proteome</keyword>
<reference evidence="2 3" key="1">
    <citation type="submission" date="2019-09" db="EMBL/GenBank/DDBJ databases">
        <title>Flavobacterium sp. nov., isolated from glacier ice.</title>
        <authorList>
            <person name="Liu Q."/>
        </authorList>
    </citation>
    <scope>NUCLEOTIDE SEQUENCE [LARGE SCALE GENOMIC DNA]</scope>
    <source>
        <strain evidence="2 3">NBRC 112527</strain>
    </source>
</reference>
<organism evidence="2 3">
    <name type="scientific">Flavobacterium luteum</name>
    <dbReference type="NCBI Taxonomy" id="2026654"/>
    <lineage>
        <taxon>Bacteria</taxon>
        <taxon>Pseudomonadati</taxon>
        <taxon>Bacteroidota</taxon>
        <taxon>Flavobacteriia</taxon>
        <taxon>Flavobacteriales</taxon>
        <taxon>Flavobacteriaceae</taxon>
        <taxon>Flavobacterium</taxon>
    </lineage>
</organism>
<keyword evidence="1" id="KW-1133">Transmembrane helix</keyword>
<dbReference type="RefSeq" id="WP_151106168.1">
    <property type="nucleotide sequence ID" value="NZ_WAEM01000001.1"/>
</dbReference>